<dbReference type="RefSeq" id="WP_130414527.1">
    <property type="nucleotide sequence ID" value="NZ_SHKX01000013.1"/>
</dbReference>
<name>A0A4Q7YMZ4_9GAMM</name>
<dbReference type="Pfam" id="PF14539">
    <property type="entry name" value="DUF4442"/>
    <property type="match status" value="1"/>
</dbReference>
<protein>
    <submittedName>
        <fullName evidence="1">Acyl-coenzyme A thioesterase PaaI-like protein</fullName>
    </submittedName>
</protein>
<evidence type="ECO:0000313" key="2">
    <source>
        <dbReference type="Proteomes" id="UP000292423"/>
    </source>
</evidence>
<reference evidence="1 2" key="1">
    <citation type="submission" date="2019-02" db="EMBL/GenBank/DDBJ databases">
        <title>Genomic Encyclopedia of Type Strains, Phase IV (KMG-IV): sequencing the most valuable type-strain genomes for metagenomic binning, comparative biology and taxonomic classification.</title>
        <authorList>
            <person name="Goeker M."/>
        </authorList>
    </citation>
    <scope>NUCLEOTIDE SEQUENCE [LARGE SCALE GENOMIC DNA]</scope>
    <source>
        <strain evidence="1 2">DSM 105135</strain>
    </source>
</reference>
<dbReference type="InterPro" id="IPR029069">
    <property type="entry name" value="HotDog_dom_sf"/>
</dbReference>
<dbReference type="Proteomes" id="UP000292423">
    <property type="component" value="Unassembled WGS sequence"/>
</dbReference>
<dbReference type="CDD" id="cd03443">
    <property type="entry name" value="PaaI_thioesterase"/>
    <property type="match status" value="1"/>
</dbReference>
<gene>
    <name evidence="1" type="ORF">EV700_2653</name>
</gene>
<dbReference type="AlphaFoldDB" id="A0A4Q7YMZ4"/>
<dbReference type="SUPFAM" id="SSF54637">
    <property type="entry name" value="Thioesterase/thiol ester dehydrase-isomerase"/>
    <property type="match status" value="1"/>
</dbReference>
<dbReference type="Gene3D" id="3.10.129.10">
    <property type="entry name" value="Hotdog Thioesterase"/>
    <property type="match status" value="1"/>
</dbReference>
<dbReference type="EMBL" id="SHKX01000013">
    <property type="protein sequence ID" value="RZU38718.1"/>
    <property type="molecule type" value="Genomic_DNA"/>
</dbReference>
<accession>A0A4Q7YMZ4</accession>
<dbReference type="OrthoDB" id="793353at2"/>
<organism evidence="1 2">
    <name type="scientific">Fluviicoccus keumensis</name>
    <dbReference type="NCBI Taxonomy" id="1435465"/>
    <lineage>
        <taxon>Bacteria</taxon>
        <taxon>Pseudomonadati</taxon>
        <taxon>Pseudomonadota</taxon>
        <taxon>Gammaproteobacteria</taxon>
        <taxon>Moraxellales</taxon>
        <taxon>Moraxellaceae</taxon>
        <taxon>Fluviicoccus</taxon>
    </lineage>
</organism>
<proteinExistence type="predicted"/>
<keyword evidence="2" id="KW-1185">Reference proteome</keyword>
<dbReference type="InterPro" id="IPR027961">
    <property type="entry name" value="DUF4442"/>
</dbReference>
<comment type="caution">
    <text evidence="1">The sequence shown here is derived from an EMBL/GenBank/DDBJ whole genome shotgun (WGS) entry which is preliminary data.</text>
</comment>
<evidence type="ECO:0000313" key="1">
    <source>
        <dbReference type="EMBL" id="RZU38718.1"/>
    </source>
</evidence>
<sequence length="151" mass="16720">MKTLTLFNRLKKLPGGTRLFTLGVCKTAPYFASIAPQVEELQPGYARVTLRKHRRVENHLRTVHAIAMCNMAELAGGLMTDVSIPDKARWIPVGMTVSYRKKAGSDLTAVARGDGIDWRSQGNIVVPVEIRDRDDAVVFTAEITMNLKQPA</sequence>